<dbReference type="Proteomes" id="UP001246576">
    <property type="component" value="Unassembled WGS sequence"/>
</dbReference>
<feature type="transmembrane region" description="Helical" evidence="1">
    <location>
        <begin position="30"/>
        <end position="51"/>
    </location>
</feature>
<keyword evidence="1" id="KW-0812">Transmembrane</keyword>
<name>A0ABU2ESJ5_9BURK</name>
<sequence>MKNPSLASGSALAILTIGLAILVLLDHLEWETMLILVLPLFCAAVAAVLFGRRLSRPRTYFVSTVVASYACYFVLDSSLGIFSIPEPRDGQHYRIVGEPGVLVLGTFSIWPFCLFLMVVIFLAYLIFRVFYRRAVQK</sequence>
<evidence type="ECO:0000313" key="2">
    <source>
        <dbReference type="EMBL" id="MDR9850733.1"/>
    </source>
</evidence>
<keyword evidence="1" id="KW-1133">Transmembrane helix</keyword>
<evidence type="ECO:0000313" key="3">
    <source>
        <dbReference type="Proteomes" id="UP001246576"/>
    </source>
</evidence>
<protein>
    <recommendedName>
        <fullName evidence="4">Transmembrane protein</fullName>
    </recommendedName>
</protein>
<keyword evidence="1" id="KW-0472">Membrane</keyword>
<accession>A0ABU2ESJ5</accession>
<proteinExistence type="predicted"/>
<gene>
    <name evidence="2" type="ORF">RI048_21050</name>
</gene>
<reference evidence="2" key="1">
    <citation type="submission" date="2023-09" db="EMBL/GenBank/DDBJ databases">
        <title>Description of first Herbaspirillum huttiense subsp. nephrolepsisexaltata and Herbaspirillum huttiense subsp. lycopersicon.</title>
        <authorList>
            <person name="Poudel M."/>
            <person name="Sharma A."/>
            <person name="Goss E."/>
            <person name="Tapia J.H."/>
            <person name="Harmon C.M."/>
            <person name="Jones J.B."/>
        </authorList>
    </citation>
    <scope>NUCLEOTIDE SEQUENCE</scope>
    <source>
        <strain evidence="2">SE1</strain>
    </source>
</reference>
<organism evidence="2 3">
    <name type="scientific">Herbaspirillum huttiense subsp. lycopersici</name>
    <dbReference type="NCBI Taxonomy" id="3074428"/>
    <lineage>
        <taxon>Bacteria</taxon>
        <taxon>Pseudomonadati</taxon>
        <taxon>Pseudomonadota</taxon>
        <taxon>Betaproteobacteria</taxon>
        <taxon>Burkholderiales</taxon>
        <taxon>Oxalobacteraceae</taxon>
        <taxon>Herbaspirillum</taxon>
    </lineage>
</organism>
<comment type="caution">
    <text evidence="2">The sequence shown here is derived from an EMBL/GenBank/DDBJ whole genome shotgun (WGS) entry which is preliminary data.</text>
</comment>
<dbReference type="EMBL" id="JAVLSJ010000011">
    <property type="protein sequence ID" value="MDR9850733.1"/>
    <property type="molecule type" value="Genomic_DNA"/>
</dbReference>
<evidence type="ECO:0008006" key="4">
    <source>
        <dbReference type="Google" id="ProtNLM"/>
    </source>
</evidence>
<keyword evidence="3" id="KW-1185">Reference proteome</keyword>
<feature type="transmembrane region" description="Helical" evidence="1">
    <location>
        <begin position="60"/>
        <end position="82"/>
    </location>
</feature>
<dbReference type="RefSeq" id="WP_134040374.1">
    <property type="nucleotide sequence ID" value="NZ_JAVLSJ010000011.1"/>
</dbReference>
<feature type="transmembrane region" description="Helical" evidence="1">
    <location>
        <begin position="102"/>
        <end position="127"/>
    </location>
</feature>
<evidence type="ECO:0000256" key="1">
    <source>
        <dbReference type="SAM" id="Phobius"/>
    </source>
</evidence>